<keyword evidence="9" id="KW-0325">Glycoprotein</keyword>
<dbReference type="AlphaFoldDB" id="A0ABD1KJS8"/>
<feature type="compositionally biased region" description="Polar residues" evidence="12">
    <location>
        <begin position="1"/>
        <end position="15"/>
    </location>
</feature>
<dbReference type="PANTHER" id="PTHR24234:SF15">
    <property type="entry name" value="G PROTEIN-COUPLED RECEPTOR 65"/>
    <property type="match status" value="1"/>
</dbReference>
<evidence type="ECO:0000256" key="5">
    <source>
        <dbReference type="ARBA" id="ARBA00023040"/>
    </source>
</evidence>
<evidence type="ECO:0000313" key="16">
    <source>
        <dbReference type="Proteomes" id="UP001591681"/>
    </source>
</evidence>
<feature type="transmembrane region" description="Helical" evidence="13">
    <location>
        <begin position="65"/>
        <end position="87"/>
    </location>
</feature>
<keyword evidence="6 13" id="KW-0472">Membrane</keyword>
<dbReference type="EMBL" id="JBHFQA010000005">
    <property type="protein sequence ID" value="KAL2099241.1"/>
    <property type="molecule type" value="Genomic_DNA"/>
</dbReference>
<dbReference type="InterPro" id="IPR000276">
    <property type="entry name" value="GPCR_Rhodpsn"/>
</dbReference>
<evidence type="ECO:0000256" key="9">
    <source>
        <dbReference type="ARBA" id="ARBA00023180"/>
    </source>
</evidence>
<protein>
    <recommendedName>
        <fullName evidence="14">G-protein coupled receptors family 1 profile domain-containing protein</fullName>
    </recommendedName>
</protein>
<evidence type="ECO:0000256" key="4">
    <source>
        <dbReference type="ARBA" id="ARBA00022989"/>
    </source>
</evidence>
<dbReference type="SUPFAM" id="SSF81321">
    <property type="entry name" value="Family A G protein-coupled receptor-like"/>
    <property type="match status" value="1"/>
</dbReference>
<feature type="transmembrane region" description="Helical" evidence="13">
    <location>
        <begin position="32"/>
        <end position="53"/>
    </location>
</feature>
<evidence type="ECO:0000256" key="6">
    <source>
        <dbReference type="ARBA" id="ARBA00023136"/>
    </source>
</evidence>
<dbReference type="Proteomes" id="UP001591681">
    <property type="component" value="Unassembled WGS sequence"/>
</dbReference>
<feature type="transmembrane region" description="Helical" evidence="13">
    <location>
        <begin position="277"/>
        <end position="296"/>
    </location>
</feature>
<keyword evidence="16" id="KW-1185">Reference proteome</keyword>
<comment type="subcellular location">
    <subcellularLocation>
        <location evidence="1">Cell membrane</location>
        <topology evidence="1">Multi-pass membrane protein</topology>
    </subcellularLocation>
</comment>
<gene>
    <name evidence="15" type="ORF">ACEWY4_005721</name>
</gene>
<dbReference type="PROSITE" id="PS00237">
    <property type="entry name" value="G_PROTEIN_RECEP_F1_1"/>
    <property type="match status" value="1"/>
</dbReference>
<evidence type="ECO:0000256" key="11">
    <source>
        <dbReference type="RuleBase" id="RU000688"/>
    </source>
</evidence>
<feature type="transmembrane region" description="Helical" evidence="13">
    <location>
        <begin position="195"/>
        <end position="214"/>
    </location>
</feature>
<dbReference type="GO" id="GO:0005886">
    <property type="term" value="C:plasma membrane"/>
    <property type="evidence" value="ECO:0007669"/>
    <property type="project" value="UniProtKB-SubCell"/>
</dbReference>
<organism evidence="15 16">
    <name type="scientific">Coilia grayii</name>
    <name type="common">Gray's grenadier anchovy</name>
    <dbReference type="NCBI Taxonomy" id="363190"/>
    <lineage>
        <taxon>Eukaryota</taxon>
        <taxon>Metazoa</taxon>
        <taxon>Chordata</taxon>
        <taxon>Craniata</taxon>
        <taxon>Vertebrata</taxon>
        <taxon>Euteleostomi</taxon>
        <taxon>Actinopterygii</taxon>
        <taxon>Neopterygii</taxon>
        <taxon>Teleostei</taxon>
        <taxon>Clupei</taxon>
        <taxon>Clupeiformes</taxon>
        <taxon>Clupeoidei</taxon>
        <taxon>Engraulidae</taxon>
        <taxon>Coilinae</taxon>
        <taxon>Coilia</taxon>
    </lineage>
</organism>
<dbReference type="PRINTS" id="PR01157">
    <property type="entry name" value="P2YPURNOCPTR"/>
</dbReference>
<feature type="transmembrane region" description="Helical" evidence="13">
    <location>
        <begin position="146"/>
        <end position="165"/>
    </location>
</feature>
<dbReference type="PANTHER" id="PTHR24234">
    <property type="entry name" value="LYSOPHOSPHATIDIC ACID RECEPTOR 5/SPHINGOSYLPHOSPHORYLCHOLINE RECEPTOR"/>
    <property type="match status" value="1"/>
</dbReference>
<evidence type="ECO:0000256" key="12">
    <source>
        <dbReference type="SAM" id="MobiDB-lite"/>
    </source>
</evidence>
<evidence type="ECO:0000256" key="10">
    <source>
        <dbReference type="ARBA" id="ARBA00023224"/>
    </source>
</evidence>
<feature type="transmembrane region" description="Helical" evidence="13">
    <location>
        <begin position="107"/>
        <end position="125"/>
    </location>
</feature>
<feature type="transmembrane region" description="Helical" evidence="13">
    <location>
        <begin position="234"/>
        <end position="257"/>
    </location>
</feature>
<evidence type="ECO:0000259" key="14">
    <source>
        <dbReference type="PROSITE" id="PS50262"/>
    </source>
</evidence>
<evidence type="ECO:0000256" key="3">
    <source>
        <dbReference type="ARBA" id="ARBA00022692"/>
    </source>
</evidence>
<keyword evidence="8 11" id="KW-0675">Receptor</keyword>
<sequence>MNSTAGLLNHSVPTTHENDTDCHDNDQSVKTLFVVLHFTIIILGLPSNCFSVFMSYQHIRQGNELGVYLMNLALADICLILMSPIWIDYSFADEWRHGETACVVCAFLMFTQFYFSVALLCCIAVDRYLAVVHPLRYHFMRKVRTATCVCILLWIFTMVFNAATVSKVSVYNDENGLFCLYFFSMDSDHVKRVSYARFFIWFFVPSVLVGFCCWKIRKEVRSNRATEKEERERVCLLLGLVQLTLTICFGPFHIILLLRAWLRTCQTARWIYYPYKAAVALATVNCLADPLLYSFITRSGRARIKKAILALQRKSKSSKGSDLERELNPQFHRP</sequence>
<evidence type="ECO:0000256" key="2">
    <source>
        <dbReference type="ARBA" id="ARBA00022475"/>
    </source>
</evidence>
<reference evidence="15 16" key="1">
    <citation type="submission" date="2024-09" db="EMBL/GenBank/DDBJ databases">
        <title>A chromosome-level genome assembly of Gray's grenadier anchovy, Coilia grayii.</title>
        <authorList>
            <person name="Fu Z."/>
        </authorList>
    </citation>
    <scope>NUCLEOTIDE SEQUENCE [LARGE SCALE GENOMIC DNA]</scope>
    <source>
        <strain evidence="15">G4</strain>
        <tissue evidence="15">Muscle</tissue>
    </source>
</reference>
<keyword evidence="5 11" id="KW-0297">G-protein coupled receptor</keyword>
<evidence type="ECO:0000313" key="15">
    <source>
        <dbReference type="EMBL" id="KAL2099241.1"/>
    </source>
</evidence>
<dbReference type="PRINTS" id="PR00237">
    <property type="entry name" value="GPCRRHODOPSN"/>
</dbReference>
<keyword evidence="7" id="KW-1015">Disulfide bond</keyword>
<dbReference type="Gene3D" id="1.20.1070.10">
    <property type="entry name" value="Rhodopsin 7-helix transmembrane proteins"/>
    <property type="match status" value="1"/>
</dbReference>
<dbReference type="InterPro" id="IPR017452">
    <property type="entry name" value="GPCR_Rhodpsn_7TM"/>
</dbReference>
<name>A0ABD1KJS8_9TELE</name>
<feature type="region of interest" description="Disordered" evidence="12">
    <location>
        <begin position="315"/>
        <end position="334"/>
    </location>
</feature>
<evidence type="ECO:0000256" key="1">
    <source>
        <dbReference type="ARBA" id="ARBA00004651"/>
    </source>
</evidence>
<keyword evidence="3 11" id="KW-0812">Transmembrane</keyword>
<evidence type="ECO:0000256" key="13">
    <source>
        <dbReference type="SAM" id="Phobius"/>
    </source>
</evidence>
<keyword evidence="10 11" id="KW-0807">Transducer</keyword>
<feature type="region of interest" description="Disordered" evidence="12">
    <location>
        <begin position="1"/>
        <end position="21"/>
    </location>
</feature>
<comment type="similarity">
    <text evidence="11">Belongs to the G-protein coupled receptor 1 family.</text>
</comment>
<comment type="caution">
    <text evidence="15">The sequence shown here is derived from an EMBL/GenBank/DDBJ whole genome shotgun (WGS) entry which is preliminary data.</text>
</comment>
<evidence type="ECO:0000256" key="7">
    <source>
        <dbReference type="ARBA" id="ARBA00023157"/>
    </source>
</evidence>
<proteinExistence type="inferred from homology"/>
<dbReference type="Pfam" id="PF00001">
    <property type="entry name" value="7tm_1"/>
    <property type="match status" value="1"/>
</dbReference>
<keyword evidence="4 13" id="KW-1133">Transmembrane helix</keyword>
<keyword evidence="2" id="KW-1003">Cell membrane</keyword>
<dbReference type="PROSITE" id="PS50262">
    <property type="entry name" value="G_PROTEIN_RECEP_F1_2"/>
    <property type="match status" value="1"/>
</dbReference>
<accession>A0ABD1KJS8</accession>
<feature type="domain" description="G-protein coupled receptors family 1 profile" evidence="14">
    <location>
        <begin position="47"/>
        <end position="293"/>
    </location>
</feature>
<evidence type="ECO:0000256" key="8">
    <source>
        <dbReference type="ARBA" id="ARBA00023170"/>
    </source>
</evidence>
<dbReference type="GO" id="GO:0004930">
    <property type="term" value="F:G protein-coupled receptor activity"/>
    <property type="evidence" value="ECO:0007669"/>
    <property type="project" value="UniProtKB-KW"/>
</dbReference>